<dbReference type="RefSeq" id="WP_061950106.1">
    <property type="nucleotide sequence ID" value="NZ_LTAO01000038.1"/>
</dbReference>
<dbReference type="AlphaFoldDB" id="A0A162CU04"/>
<dbReference type="InterPro" id="IPR019712">
    <property type="entry name" value="YtpB-like"/>
</dbReference>
<keyword evidence="2" id="KW-1185">Reference proteome</keyword>
<dbReference type="OrthoDB" id="2371262at2"/>
<proteinExistence type="predicted"/>
<dbReference type="EMBL" id="LTAO01000038">
    <property type="protein sequence ID" value="KYG26644.1"/>
    <property type="molecule type" value="Genomic_DNA"/>
</dbReference>
<comment type="caution">
    <text evidence="1">The sequence shown here is derived from an EMBL/GenBank/DDBJ whole genome shotgun (WGS) entry which is preliminary data.</text>
</comment>
<evidence type="ECO:0000313" key="2">
    <source>
        <dbReference type="Proteomes" id="UP000075806"/>
    </source>
</evidence>
<dbReference type="Proteomes" id="UP000075806">
    <property type="component" value="Unassembled WGS sequence"/>
</dbReference>
<protein>
    <submittedName>
        <fullName evidence="1">Tetraprenyl-beta-curcumene synthase</fullName>
    </submittedName>
</protein>
<accession>A0A162CU04</accession>
<gene>
    <name evidence="1" type="ORF">AZF04_12615</name>
</gene>
<evidence type="ECO:0000313" key="1">
    <source>
        <dbReference type="EMBL" id="KYG26644.1"/>
    </source>
</evidence>
<dbReference type="STRING" id="519424.AZF04_12615"/>
<reference evidence="1" key="1">
    <citation type="submission" date="2016-02" db="EMBL/GenBank/DDBJ databases">
        <title>Genome sequence of Bacillus trypoxylicola KCTC 13244(T).</title>
        <authorList>
            <person name="Jeong H."/>
            <person name="Park S.-H."/>
            <person name="Choi S.-K."/>
        </authorList>
    </citation>
    <scope>NUCLEOTIDE SEQUENCE [LARGE SCALE GENOMIC DNA]</scope>
    <source>
        <strain evidence="1">KCTC 13244</strain>
    </source>
</reference>
<dbReference type="Pfam" id="PF10776">
    <property type="entry name" value="DUF2600"/>
    <property type="match status" value="1"/>
</dbReference>
<organism evidence="1 2">
    <name type="scientific">Alkalihalobacillus trypoxylicola</name>
    <dbReference type="NCBI Taxonomy" id="519424"/>
    <lineage>
        <taxon>Bacteria</taxon>
        <taxon>Bacillati</taxon>
        <taxon>Bacillota</taxon>
        <taxon>Bacilli</taxon>
        <taxon>Bacillales</taxon>
        <taxon>Bacillaceae</taxon>
        <taxon>Alkalihalobacillus</taxon>
    </lineage>
</organism>
<sequence>MKVPTHPIPLLINIYRDVLPTVHRYYNQWKERAEEIPDPELRKQALDALEKKEFHCEGGGVFGLLARERFDELIQFIIAYQIMCDYLDNLCDQSDYQDPKDFRSLHNALQAALTPGEPLTNYYQYRLEQDDGGYLHELIETCQQILISFPSFRVVQNNMLLLSELYSDLQVHKHVKSEERLSRLKEWFVQYKEEIPTMTWFEFSACTGSTLGIYSLATYSTMEQLTLEQANQIKNGYYPWVQGVHLLLDYFIDQEEDRVDDELNFLTYYKSEEEMKERFRFFVQKAEESLLTLPDPKFHRNIWRGMIAIYMSDEKVQRNKELKKKSKQLIKLGGLPTILFYLNGWIYRRDK</sequence>
<name>A0A162CU04_9BACI</name>